<dbReference type="EMBL" id="KV918818">
    <property type="protein sequence ID" value="OSX78192.1"/>
    <property type="molecule type" value="Genomic_DNA"/>
</dbReference>
<sequence>MRTSKHRAAVVVALALSLVASRAAARECQRVPLHQLLDASQQPGGVFILSDGRELKASTHTVGGCETLFQERTGIRVAATTDYTLMSHRTGRCVTGEGADAAYTGFQAITVTANGFRFKTDFVMENIDSTRGFRKTMTSLGVAGGVLVRPRLELAPAAVVSVREFGMPAASLAAVGFPAAQDMRVEGVALNTTEPQNLPQRRDPTGKFKATVHYDTPVDKLVIIYAVTWQSSPSNSAATIVTGVSFPCGCPCRAKAAAGRMVVPVSGGAPGTCTTKAHARTAHGCNYAGDQWCDAVEGVRWMLTGGAGGACRTVPSVFHVPVSPYSPALAFG</sequence>
<organism evidence="2 3">
    <name type="scientific">Porphyra umbilicalis</name>
    <name type="common">Purple laver</name>
    <name type="synonym">Red alga</name>
    <dbReference type="NCBI Taxonomy" id="2786"/>
    <lineage>
        <taxon>Eukaryota</taxon>
        <taxon>Rhodophyta</taxon>
        <taxon>Bangiophyceae</taxon>
        <taxon>Bangiales</taxon>
        <taxon>Bangiaceae</taxon>
        <taxon>Porphyra</taxon>
    </lineage>
</organism>
<proteinExistence type="predicted"/>
<keyword evidence="1" id="KW-0732">Signal</keyword>
<evidence type="ECO:0000313" key="3">
    <source>
        <dbReference type="Proteomes" id="UP000218209"/>
    </source>
</evidence>
<dbReference type="Proteomes" id="UP000218209">
    <property type="component" value="Unassembled WGS sequence"/>
</dbReference>
<reference evidence="2 3" key="1">
    <citation type="submission" date="2017-03" db="EMBL/GenBank/DDBJ databases">
        <title>WGS assembly of Porphyra umbilicalis.</title>
        <authorList>
            <person name="Brawley S.H."/>
            <person name="Blouin N.A."/>
            <person name="Ficko-Blean E."/>
            <person name="Wheeler G.L."/>
            <person name="Lohr M."/>
            <person name="Goodson H.V."/>
            <person name="Jenkins J.W."/>
            <person name="Blaby-Haas C.E."/>
            <person name="Helliwell K.E."/>
            <person name="Chan C."/>
            <person name="Marriage T."/>
            <person name="Bhattacharya D."/>
            <person name="Klein A.S."/>
            <person name="Badis Y."/>
            <person name="Brodie J."/>
            <person name="Cao Y."/>
            <person name="Collen J."/>
            <person name="Dittami S.M."/>
            <person name="Gachon C.M."/>
            <person name="Green B.R."/>
            <person name="Karpowicz S."/>
            <person name="Kim J.W."/>
            <person name="Kudahl U."/>
            <person name="Lin S."/>
            <person name="Michel G."/>
            <person name="Mittag M."/>
            <person name="Olson B.J."/>
            <person name="Pangilinan J."/>
            <person name="Peng Y."/>
            <person name="Qiu H."/>
            <person name="Shu S."/>
            <person name="Singer J.T."/>
            <person name="Smith A.G."/>
            <person name="Sprecher B.N."/>
            <person name="Wagner V."/>
            <person name="Wang W."/>
            <person name="Wang Z.-Y."/>
            <person name="Yan J."/>
            <person name="Yarish C."/>
            <person name="Zoeuner-Riek S."/>
            <person name="Zhuang Y."/>
            <person name="Zou Y."/>
            <person name="Lindquist E.A."/>
            <person name="Grimwood J."/>
            <person name="Barry K."/>
            <person name="Rokhsar D.S."/>
            <person name="Schmutz J."/>
            <person name="Stiller J.W."/>
            <person name="Grossman A.R."/>
            <person name="Prochnik S.E."/>
        </authorList>
    </citation>
    <scope>NUCLEOTIDE SEQUENCE [LARGE SCALE GENOMIC DNA]</scope>
    <source>
        <strain evidence="2">4086291</strain>
    </source>
</reference>
<accession>A0A1X6PBF5</accession>
<evidence type="ECO:0000313" key="2">
    <source>
        <dbReference type="EMBL" id="OSX78192.1"/>
    </source>
</evidence>
<keyword evidence="3" id="KW-1185">Reference proteome</keyword>
<dbReference type="AlphaFoldDB" id="A0A1X6PBF5"/>
<name>A0A1X6PBF5_PORUM</name>
<evidence type="ECO:0000256" key="1">
    <source>
        <dbReference type="SAM" id="SignalP"/>
    </source>
</evidence>
<protein>
    <submittedName>
        <fullName evidence="2">Uncharacterized protein</fullName>
    </submittedName>
</protein>
<feature type="chain" id="PRO_5012304460" evidence="1">
    <location>
        <begin position="26"/>
        <end position="332"/>
    </location>
</feature>
<gene>
    <name evidence="2" type="ORF">BU14_0116s0013</name>
</gene>
<feature type="signal peptide" evidence="1">
    <location>
        <begin position="1"/>
        <end position="25"/>
    </location>
</feature>